<dbReference type="PROSITE" id="PS50082">
    <property type="entry name" value="WD_REPEATS_2"/>
    <property type="match status" value="3"/>
</dbReference>
<dbReference type="GO" id="GO:0071011">
    <property type="term" value="C:precatalytic spliceosome"/>
    <property type="evidence" value="ECO:0007669"/>
    <property type="project" value="TreeGrafter"/>
</dbReference>
<keyword evidence="1 4" id="KW-0853">WD repeat</keyword>
<dbReference type="Pfam" id="PF00400">
    <property type="entry name" value="WD40"/>
    <property type="match status" value="4"/>
</dbReference>
<comment type="caution">
    <text evidence="5">The sequence shown here is derived from an EMBL/GenBank/DDBJ whole genome shotgun (WGS) entry which is preliminary data.</text>
</comment>
<evidence type="ECO:0000313" key="6">
    <source>
        <dbReference type="Proteomes" id="UP000236291"/>
    </source>
</evidence>
<dbReference type="SUPFAM" id="SSF50978">
    <property type="entry name" value="WD40 repeat-like"/>
    <property type="match status" value="1"/>
</dbReference>
<dbReference type="InterPro" id="IPR045241">
    <property type="entry name" value="Prp46/PLRG1-like"/>
</dbReference>
<dbReference type="InterPro" id="IPR020472">
    <property type="entry name" value="WD40_PAC1"/>
</dbReference>
<dbReference type="AlphaFoldDB" id="A0A2K3L563"/>
<dbReference type="PRINTS" id="PR00320">
    <property type="entry name" value="GPROTEINBRPT"/>
</dbReference>
<feature type="repeat" description="WD" evidence="4">
    <location>
        <begin position="94"/>
        <end position="135"/>
    </location>
</feature>
<evidence type="ECO:0000256" key="3">
    <source>
        <dbReference type="ARBA" id="ARBA00025726"/>
    </source>
</evidence>
<sequence>MGLGKWCSKANINRSHRTSLAISNKRTYMFSAGDDKQVKCWDLEQNKVIRSYHGHLSAVYCLAIHPTIGILLTGGLDSVCRVWDIRSKTQIHALSGHENTVCSVFTRPTDPQVVTGSHDSTIKMWDLRYGKTTLTLTNHKKSVRAMAPHPKEQAFASASADNIKKFTLPNGEFCHDMLNRSLGRDPELKNWKRCMVAAFVAVRRDGEDLCGWECVEPS</sequence>
<dbReference type="GO" id="GO:0000398">
    <property type="term" value="P:mRNA splicing, via spliceosome"/>
    <property type="evidence" value="ECO:0007669"/>
    <property type="project" value="InterPro"/>
</dbReference>
<dbReference type="PROSITE" id="PS00678">
    <property type="entry name" value="WD_REPEATS_1"/>
    <property type="match status" value="2"/>
</dbReference>
<accession>A0A2K3L563</accession>
<dbReference type="GO" id="GO:0071013">
    <property type="term" value="C:catalytic step 2 spliceosome"/>
    <property type="evidence" value="ECO:0007669"/>
    <property type="project" value="TreeGrafter"/>
</dbReference>
<dbReference type="EMBL" id="ASHM01026343">
    <property type="protein sequence ID" value="PNX73653.1"/>
    <property type="molecule type" value="Genomic_DNA"/>
</dbReference>
<dbReference type="InterPro" id="IPR019775">
    <property type="entry name" value="WD40_repeat_CS"/>
</dbReference>
<dbReference type="Gene3D" id="2.130.10.10">
    <property type="entry name" value="YVTN repeat-like/Quinoprotein amine dehydrogenase"/>
    <property type="match status" value="1"/>
</dbReference>
<gene>
    <name evidence="5" type="ORF">L195_g029556</name>
</gene>
<name>A0A2K3L563_TRIPR</name>
<feature type="repeat" description="WD" evidence="4">
    <location>
        <begin position="52"/>
        <end position="93"/>
    </location>
</feature>
<dbReference type="SMART" id="SM00320">
    <property type="entry name" value="WD40"/>
    <property type="match status" value="4"/>
</dbReference>
<protein>
    <submittedName>
        <fullName evidence="5">PP1/PP2A phosphatase pleiotropic regulator PRL1</fullName>
    </submittedName>
</protein>
<dbReference type="Proteomes" id="UP000236291">
    <property type="component" value="Unassembled WGS sequence"/>
</dbReference>
<dbReference type="CDD" id="cd00200">
    <property type="entry name" value="WD40"/>
    <property type="match status" value="1"/>
</dbReference>
<dbReference type="GO" id="GO:0000974">
    <property type="term" value="C:Prp19 complex"/>
    <property type="evidence" value="ECO:0007669"/>
    <property type="project" value="TreeGrafter"/>
</dbReference>
<comment type="similarity">
    <text evidence="3">Belongs to the WD repeat PRL1/PRL2 family.</text>
</comment>
<dbReference type="InterPro" id="IPR015943">
    <property type="entry name" value="WD40/YVTN_repeat-like_dom_sf"/>
</dbReference>
<evidence type="ECO:0000256" key="2">
    <source>
        <dbReference type="ARBA" id="ARBA00022737"/>
    </source>
</evidence>
<dbReference type="PROSITE" id="PS50294">
    <property type="entry name" value="WD_REPEATS_REGION"/>
    <property type="match status" value="2"/>
</dbReference>
<feature type="repeat" description="WD" evidence="4">
    <location>
        <begin position="18"/>
        <end position="51"/>
    </location>
</feature>
<organism evidence="5 6">
    <name type="scientific">Trifolium pratense</name>
    <name type="common">Red clover</name>
    <dbReference type="NCBI Taxonomy" id="57577"/>
    <lineage>
        <taxon>Eukaryota</taxon>
        <taxon>Viridiplantae</taxon>
        <taxon>Streptophyta</taxon>
        <taxon>Embryophyta</taxon>
        <taxon>Tracheophyta</taxon>
        <taxon>Spermatophyta</taxon>
        <taxon>Magnoliopsida</taxon>
        <taxon>eudicotyledons</taxon>
        <taxon>Gunneridae</taxon>
        <taxon>Pentapetalae</taxon>
        <taxon>rosids</taxon>
        <taxon>fabids</taxon>
        <taxon>Fabales</taxon>
        <taxon>Fabaceae</taxon>
        <taxon>Papilionoideae</taxon>
        <taxon>50 kb inversion clade</taxon>
        <taxon>NPAAA clade</taxon>
        <taxon>Hologalegina</taxon>
        <taxon>IRL clade</taxon>
        <taxon>Trifolieae</taxon>
        <taxon>Trifolium</taxon>
    </lineage>
</organism>
<reference evidence="5 6" key="1">
    <citation type="journal article" date="2014" name="Am. J. Bot.">
        <title>Genome assembly and annotation for red clover (Trifolium pratense; Fabaceae).</title>
        <authorList>
            <person name="Istvanek J."/>
            <person name="Jaros M."/>
            <person name="Krenek A."/>
            <person name="Repkova J."/>
        </authorList>
    </citation>
    <scope>NUCLEOTIDE SEQUENCE [LARGE SCALE GENOMIC DNA]</scope>
    <source>
        <strain evidence="6">cv. Tatra</strain>
        <tissue evidence="5">Young leaves</tissue>
    </source>
</reference>
<proteinExistence type="inferred from homology"/>
<dbReference type="ExpressionAtlas" id="A0A2K3L563">
    <property type="expression patterns" value="baseline"/>
</dbReference>
<evidence type="ECO:0000256" key="4">
    <source>
        <dbReference type="PROSITE-ProRule" id="PRU00221"/>
    </source>
</evidence>
<evidence type="ECO:0000313" key="5">
    <source>
        <dbReference type="EMBL" id="PNX73653.1"/>
    </source>
</evidence>
<keyword evidence="2" id="KW-0677">Repeat</keyword>
<dbReference type="InterPro" id="IPR036322">
    <property type="entry name" value="WD40_repeat_dom_sf"/>
</dbReference>
<reference evidence="5 6" key="2">
    <citation type="journal article" date="2017" name="Front. Plant Sci.">
        <title>Gene Classification and Mining of Molecular Markers Useful in Red Clover (Trifolium pratense) Breeding.</title>
        <authorList>
            <person name="Istvanek J."/>
            <person name="Dluhosova J."/>
            <person name="Dluhos P."/>
            <person name="Patkova L."/>
            <person name="Nedelnik J."/>
            <person name="Repkova J."/>
        </authorList>
    </citation>
    <scope>NUCLEOTIDE SEQUENCE [LARGE SCALE GENOMIC DNA]</scope>
    <source>
        <strain evidence="6">cv. Tatra</strain>
        <tissue evidence="5">Young leaves</tissue>
    </source>
</reference>
<dbReference type="PANTHER" id="PTHR19923">
    <property type="entry name" value="WD40 REPEAT PROTEINPRL1/PRL2-RELATED"/>
    <property type="match status" value="1"/>
</dbReference>
<dbReference type="PANTHER" id="PTHR19923:SF0">
    <property type="entry name" value="PLEIOTROPIC REGULATOR 1"/>
    <property type="match status" value="1"/>
</dbReference>
<dbReference type="InterPro" id="IPR001680">
    <property type="entry name" value="WD40_rpt"/>
</dbReference>
<dbReference type="STRING" id="57577.A0A2K3L563"/>
<evidence type="ECO:0000256" key="1">
    <source>
        <dbReference type="ARBA" id="ARBA00022574"/>
    </source>
</evidence>